<keyword evidence="1" id="KW-0812">Transmembrane</keyword>
<accession>A0ABD3VV50</accession>
<evidence type="ECO:0000313" key="3">
    <source>
        <dbReference type="Proteomes" id="UP001634394"/>
    </source>
</evidence>
<keyword evidence="1" id="KW-0472">Membrane</keyword>
<dbReference type="Pfam" id="PF03385">
    <property type="entry name" value="STELLO"/>
    <property type="match status" value="1"/>
</dbReference>
<dbReference type="PANTHER" id="PTHR31362:SF0">
    <property type="entry name" value="EXOSTOSIN DOMAIN-CONTAINING PROTEIN-RELATED"/>
    <property type="match status" value="1"/>
</dbReference>
<name>A0ABD3VV50_SINWO</name>
<comment type="caution">
    <text evidence="2">The sequence shown here is derived from an EMBL/GenBank/DDBJ whole genome shotgun (WGS) entry which is preliminary data.</text>
</comment>
<keyword evidence="3" id="KW-1185">Reference proteome</keyword>
<evidence type="ECO:0000313" key="2">
    <source>
        <dbReference type="EMBL" id="KAL3864903.1"/>
    </source>
</evidence>
<dbReference type="EMBL" id="JBJQND010000010">
    <property type="protein sequence ID" value="KAL3864903.1"/>
    <property type="molecule type" value="Genomic_DNA"/>
</dbReference>
<keyword evidence="1" id="KW-1133">Transmembrane helix</keyword>
<dbReference type="PANTHER" id="PTHR31362">
    <property type="entry name" value="GLYCOSYLTRANSFERASE STELLO1-RELATED"/>
    <property type="match status" value="1"/>
</dbReference>
<dbReference type="AlphaFoldDB" id="A0ABD3VV50"/>
<gene>
    <name evidence="2" type="ORF">ACJMK2_006550</name>
</gene>
<feature type="transmembrane region" description="Helical" evidence="1">
    <location>
        <begin position="7"/>
        <end position="24"/>
    </location>
</feature>
<dbReference type="Proteomes" id="UP001634394">
    <property type="component" value="Unassembled WGS sequence"/>
</dbReference>
<proteinExistence type="predicted"/>
<evidence type="ECO:0000256" key="1">
    <source>
        <dbReference type="SAM" id="Phobius"/>
    </source>
</evidence>
<dbReference type="InterPro" id="IPR005049">
    <property type="entry name" value="STL-like"/>
</dbReference>
<organism evidence="2 3">
    <name type="scientific">Sinanodonta woodiana</name>
    <name type="common">Chinese pond mussel</name>
    <name type="synonym">Anodonta woodiana</name>
    <dbReference type="NCBI Taxonomy" id="1069815"/>
    <lineage>
        <taxon>Eukaryota</taxon>
        <taxon>Metazoa</taxon>
        <taxon>Spiralia</taxon>
        <taxon>Lophotrochozoa</taxon>
        <taxon>Mollusca</taxon>
        <taxon>Bivalvia</taxon>
        <taxon>Autobranchia</taxon>
        <taxon>Heteroconchia</taxon>
        <taxon>Palaeoheterodonta</taxon>
        <taxon>Unionida</taxon>
        <taxon>Unionoidea</taxon>
        <taxon>Unionidae</taxon>
        <taxon>Unioninae</taxon>
        <taxon>Sinanodonta</taxon>
    </lineage>
</organism>
<sequence>MFKFVRIDIMFGFALLWITIYILLSQVTPYYELQEYAHQHDISFIASSERVQKSQDISVKQNINIVQSETSHLCKYWAVVIAISLPTHAVRQIAYDNNWCLVIVADINSPSNDTYLKTLGYSGRRIVFLNYDDQNILFSPLSTAIPLGHIARKNIGYLFAIQNGAEFIWDFDYSNEGVLDINSINMQNNIVVLQRCRGHHKLFNSYPYFGVDETYIWPRGFPLEFVRDTSTRPNLCRGTISTKSVGVFQAIANQEPDVDACFRFTREYPINFEAKQTFPFCLVPRYSYCPFNERATLWTKQAFQYMVLPLSVSSRVSDVWRSYVAQFFFHREGINLIFSPPSVVQKKENQHIFEDFKAEMDIYKKSNLLIDILQTFQFQPNVTLENLYEVLYRRDFISLEDVQFIRIWSQSYRDVSASY</sequence>
<protein>
    <submittedName>
        <fullName evidence="2">Uncharacterized protein</fullName>
    </submittedName>
</protein>
<reference evidence="2 3" key="1">
    <citation type="submission" date="2024-11" db="EMBL/GenBank/DDBJ databases">
        <title>Chromosome-level genome assembly of the freshwater bivalve Anodonta woodiana.</title>
        <authorList>
            <person name="Chen X."/>
        </authorList>
    </citation>
    <scope>NUCLEOTIDE SEQUENCE [LARGE SCALE GENOMIC DNA]</scope>
    <source>
        <strain evidence="2">MN2024</strain>
        <tissue evidence="2">Gills</tissue>
    </source>
</reference>